<dbReference type="Proteomes" id="UP000237000">
    <property type="component" value="Unassembled WGS sequence"/>
</dbReference>
<dbReference type="PANTHER" id="PTHR34568">
    <property type="entry name" value="RRM DOMAIN-CONTAINING PROTEIN"/>
    <property type="match status" value="1"/>
</dbReference>
<dbReference type="EMBL" id="JXTC01000646">
    <property type="protein sequence ID" value="PON42015.1"/>
    <property type="molecule type" value="Genomic_DNA"/>
</dbReference>
<keyword evidence="4" id="KW-1185">Reference proteome</keyword>
<dbReference type="FunCoup" id="A0A2P5AZS0">
    <property type="interactions" value="916"/>
</dbReference>
<protein>
    <recommendedName>
        <fullName evidence="2">AT3G52170-like helix-turn-helix domain-containing protein</fullName>
    </recommendedName>
</protein>
<accession>A0A2P5AZS0</accession>
<reference evidence="4" key="1">
    <citation type="submission" date="2016-06" db="EMBL/GenBank/DDBJ databases">
        <title>Parallel loss of symbiosis genes in relatives of nitrogen-fixing non-legume Parasponia.</title>
        <authorList>
            <person name="Van Velzen R."/>
            <person name="Holmer R."/>
            <person name="Bu F."/>
            <person name="Rutten L."/>
            <person name="Van Zeijl A."/>
            <person name="Liu W."/>
            <person name="Santuari L."/>
            <person name="Cao Q."/>
            <person name="Sharma T."/>
            <person name="Shen D."/>
            <person name="Roswanjaya Y."/>
            <person name="Wardhani T."/>
            <person name="Kalhor M.S."/>
            <person name="Jansen J."/>
            <person name="Van den Hoogen J."/>
            <person name="Gungor B."/>
            <person name="Hartog M."/>
            <person name="Hontelez J."/>
            <person name="Verver J."/>
            <person name="Yang W.-C."/>
            <person name="Schijlen E."/>
            <person name="Repin R."/>
            <person name="Schilthuizen M."/>
            <person name="Schranz E."/>
            <person name="Heidstra R."/>
            <person name="Miyata K."/>
            <person name="Fedorova E."/>
            <person name="Kohlen W."/>
            <person name="Bisseling T."/>
            <person name="Smit S."/>
            <person name="Geurts R."/>
        </authorList>
    </citation>
    <scope>NUCLEOTIDE SEQUENCE [LARGE SCALE GENOMIC DNA]</scope>
    <source>
        <strain evidence="4">cv. RG33-2</strain>
    </source>
</reference>
<evidence type="ECO:0000313" key="4">
    <source>
        <dbReference type="Proteomes" id="UP000237000"/>
    </source>
</evidence>
<gene>
    <name evidence="3" type="ORF">TorRG33x02_336850</name>
</gene>
<evidence type="ECO:0000259" key="2">
    <source>
        <dbReference type="Pfam" id="PF25896"/>
    </source>
</evidence>
<dbReference type="InterPro" id="IPR058941">
    <property type="entry name" value="HTH_AT3G52170-like"/>
</dbReference>
<organism evidence="3 4">
    <name type="scientific">Trema orientale</name>
    <name type="common">Charcoal tree</name>
    <name type="synonym">Celtis orientalis</name>
    <dbReference type="NCBI Taxonomy" id="63057"/>
    <lineage>
        <taxon>Eukaryota</taxon>
        <taxon>Viridiplantae</taxon>
        <taxon>Streptophyta</taxon>
        <taxon>Embryophyta</taxon>
        <taxon>Tracheophyta</taxon>
        <taxon>Spermatophyta</taxon>
        <taxon>Magnoliopsida</taxon>
        <taxon>eudicotyledons</taxon>
        <taxon>Gunneridae</taxon>
        <taxon>Pentapetalae</taxon>
        <taxon>rosids</taxon>
        <taxon>fabids</taxon>
        <taxon>Rosales</taxon>
        <taxon>Cannabaceae</taxon>
        <taxon>Trema</taxon>
    </lineage>
</organism>
<dbReference type="STRING" id="63057.A0A2P5AZS0"/>
<evidence type="ECO:0000313" key="3">
    <source>
        <dbReference type="EMBL" id="PON42015.1"/>
    </source>
</evidence>
<dbReference type="InParanoid" id="A0A2P5AZS0"/>
<dbReference type="Pfam" id="PF25896">
    <property type="entry name" value="HTH_AT3G52170"/>
    <property type="match status" value="1"/>
</dbReference>
<name>A0A2P5AZS0_TREOI</name>
<dbReference type="OrthoDB" id="787154at2759"/>
<feature type="domain" description="AT3G52170-like helix-turn-helix" evidence="2">
    <location>
        <begin position="31"/>
        <end position="79"/>
    </location>
</feature>
<comment type="caution">
    <text evidence="3">The sequence shown here is derived from an EMBL/GenBank/DDBJ whole genome shotgun (WGS) entry which is preliminary data.</text>
</comment>
<dbReference type="AlphaFoldDB" id="A0A2P5AZS0"/>
<dbReference type="PANTHER" id="PTHR34568:SF1">
    <property type="entry name" value="DNA BINDING PROTEIN"/>
    <property type="match status" value="1"/>
</dbReference>
<evidence type="ECO:0000256" key="1">
    <source>
        <dbReference type="SAM" id="MobiDB-lite"/>
    </source>
</evidence>
<feature type="region of interest" description="Disordered" evidence="1">
    <location>
        <begin position="435"/>
        <end position="473"/>
    </location>
</feature>
<proteinExistence type="predicted"/>
<dbReference type="InterPro" id="IPR058942">
    <property type="entry name" value="AT3G52170-like"/>
</dbReference>
<sequence length="494" mass="54550">MHALKGGWVGQTFALAKSNESEGRKSRIRRSKEERKAMVESFIKKYQKLNNGSFPSLNLTHKEVGGSFYTVREIVRDIIQENRVLGPAKLNGGEKHTNQLEEYPLGSIATAPYYHLTKSSNDSQLVTNEHQGHSEEPNLVSDAHHTAPEDQVFENGQVISVTQVQMYERGMDETNDAEMQGSELVELEQNGVDQSDKEADLVSDVNCTYPGREMVDSEPVINGSLVEVKNEEFHETTVTELRVSEPSEVENVEEDSTVSRSKVTPIAENVTVETFPLRPVTRTGDLNELTNVVSAFGIEDPEKVELAADVGSSQTDRINSFENSSLMDGKEGRKLSNALLDKKSGLVDEKVVEKRNDPLLERSESFKGDAGPEIQDFKDDNLKISSSDVTSVTLEKSQAISEAKAVNSPNGINVKYLDSSGGTREPLKTEKELNDNGVDAQQGCRPQKGSNPTLDRINLESWGGSSKNPAKPEGNPVWAVFKAFINAFVKFWSE</sequence>